<gene>
    <name evidence="3" type="ORF">ABB25_08555</name>
</gene>
<dbReference type="PATRIC" id="fig|266128.3.peg.579"/>
<dbReference type="GO" id="GO:0004784">
    <property type="term" value="F:superoxide dismutase activity"/>
    <property type="evidence" value="ECO:0007669"/>
    <property type="project" value="UniProtKB-EC"/>
</dbReference>
<sequence length="190" mass="20603">MVDTYILPYPSTALQPHISSEVVGTHLARLAGLQQALCNALTGSDLAQMELDVVVASSQGQTFELAASCLNQRFFWDGLCSRSPAEPGGRIGERIKSDFGSLGALQESFSQHAAQLPADGWIWLVEQADGRLAVTSHPGIGNPLTGTSRPVLACPLDHTLWDSPGNSDRSSWLTGFWKLVNWDMAERNLR</sequence>
<evidence type="ECO:0000313" key="4">
    <source>
        <dbReference type="Proteomes" id="UP000051254"/>
    </source>
</evidence>
<dbReference type="AlphaFoldDB" id="A0A0R0BLV9"/>
<dbReference type="PANTHER" id="PTHR42769">
    <property type="entry name" value="SUPEROXIDE DISMUTASE"/>
    <property type="match status" value="1"/>
</dbReference>
<evidence type="ECO:0000313" key="3">
    <source>
        <dbReference type="EMBL" id="KRG57990.1"/>
    </source>
</evidence>
<keyword evidence="4" id="KW-1185">Reference proteome</keyword>
<dbReference type="SUPFAM" id="SSF54719">
    <property type="entry name" value="Fe,Mn superoxide dismutase (SOD), C-terminal domain"/>
    <property type="match status" value="1"/>
</dbReference>
<organism evidence="3 4">
    <name type="scientific">Stenotrophomonas koreensis</name>
    <dbReference type="NCBI Taxonomy" id="266128"/>
    <lineage>
        <taxon>Bacteria</taxon>
        <taxon>Pseudomonadati</taxon>
        <taxon>Pseudomonadota</taxon>
        <taxon>Gammaproteobacteria</taxon>
        <taxon>Lysobacterales</taxon>
        <taxon>Lysobacteraceae</taxon>
        <taxon>Stenotrophomonas</taxon>
    </lineage>
</organism>
<reference evidence="3 4" key="1">
    <citation type="submission" date="2015-05" db="EMBL/GenBank/DDBJ databases">
        <title>Genome sequencing and analysis of members of genus Stenotrophomonas.</title>
        <authorList>
            <person name="Patil P.P."/>
            <person name="Midha S."/>
            <person name="Patil P.B."/>
        </authorList>
    </citation>
    <scope>NUCLEOTIDE SEQUENCE [LARGE SCALE GENOMIC DNA]</scope>
    <source>
        <strain evidence="3 4">DSM 17805</strain>
    </source>
</reference>
<comment type="caution">
    <text evidence="3">The sequence shown here is derived from an EMBL/GenBank/DDBJ whole genome shotgun (WGS) entry which is preliminary data.</text>
</comment>
<feature type="domain" description="Manganese/iron superoxide dismutase C-terminal" evidence="2">
    <location>
        <begin position="88"/>
        <end position="187"/>
    </location>
</feature>
<dbReference type="PANTHER" id="PTHR42769:SF3">
    <property type="entry name" value="SUPEROXIDE DISMUTASE [FE] 2, CHLOROPLASTIC"/>
    <property type="match status" value="1"/>
</dbReference>
<dbReference type="STRING" id="266128.ABB25_08555"/>
<dbReference type="SUPFAM" id="SSF46609">
    <property type="entry name" value="Fe,Mn superoxide dismutase (SOD), N-terminal domain"/>
    <property type="match status" value="1"/>
</dbReference>
<dbReference type="EMBL" id="LDJH01000013">
    <property type="protein sequence ID" value="KRG57990.1"/>
    <property type="molecule type" value="Genomic_DNA"/>
</dbReference>
<dbReference type="GO" id="GO:0046872">
    <property type="term" value="F:metal ion binding"/>
    <property type="evidence" value="ECO:0007669"/>
    <property type="project" value="InterPro"/>
</dbReference>
<accession>A0A0R0BLV9</accession>
<name>A0A0R0BLV9_9GAMM</name>
<evidence type="ECO:0000256" key="1">
    <source>
        <dbReference type="ARBA" id="ARBA00049204"/>
    </source>
</evidence>
<proteinExistence type="predicted"/>
<dbReference type="Gene3D" id="3.55.40.20">
    <property type="entry name" value="Iron/manganese superoxide dismutase, C-terminal domain"/>
    <property type="match status" value="1"/>
</dbReference>
<comment type="catalytic activity">
    <reaction evidence="1">
        <text>2 superoxide + 2 H(+) = H2O2 + O2</text>
        <dbReference type="Rhea" id="RHEA:20696"/>
        <dbReference type="ChEBI" id="CHEBI:15378"/>
        <dbReference type="ChEBI" id="CHEBI:15379"/>
        <dbReference type="ChEBI" id="CHEBI:16240"/>
        <dbReference type="ChEBI" id="CHEBI:18421"/>
        <dbReference type="EC" id="1.15.1.1"/>
    </reaction>
</comment>
<dbReference type="InterPro" id="IPR036314">
    <property type="entry name" value="SOD_C_sf"/>
</dbReference>
<protein>
    <recommendedName>
        <fullName evidence="2">Manganese/iron superoxide dismutase C-terminal domain-containing protein</fullName>
    </recommendedName>
</protein>
<evidence type="ECO:0000259" key="2">
    <source>
        <dbReference type="Pfam" id="PF02777"/>
    </source>
</evidence>
<dbReference type="Pfam" id="PF02777">
    <property type="entry name" value="Sod_Fe_C"/>
    <property type="match status" value="1"/>
</dbReference>
<dbReference type="Proteomes" id="UP000051254">
    <property type="component" value="Unassembled WGS sequence"/>
</dbReference>
<dbReference type="InterPro" id="IPR036324">
    <property type="entry name" value="Mn/Fe_SOD_N_sf"/>
</dbReference>
<dbReference type="InterPro" id="IPR019832">
    <property type="entry name" value="Mn/Fe_SOD_C"/>
</dbReference>